<proteinExistence type="predicted"/>
<keyword evidence="1" id="KW-1133">Transmembrane helix</keyword>
<accession>A0A3E3EJ80</accession>
<feature type="transmembrane region" description="Helical" evidence="1">
    <location>
        <begin position="12"/>
        <end position="33"/>
    </location>
</feature>
<evidence type="ECO:0000313" key="4">
    <source>
        <dbReference type="Proteomes" id="UP000261032"/>
    </source>
</evidence>
<dbReference type="Pfam" id="PF16403">
    <property type="entry name" value="Bact_surface_Ig-like"/>
    <property type="match status" value="1"/>
</dbReference>
<evidence type="ECO:0000313" key="3">
    <source>
        <dbReference type="EMBL" id="RGD87388.1"/>
    </source>
</evidence>
<dbReference type="AlphaFoldDB" id="A0A3E3EJ80"/>
<dbReference type="EMBL" id="QUSL01000001">
    <property type="protein sequence ID" value="RGD87388.1"/>
    <property type="molecule type" value="Genomic_DNA"/>
</dbReference>
<protein>
    <submittedName>
        <fullName evidence="3">DUF5011 domain-containing protein</fullName>
    </submittedName>
</protein>
<gene>
    <name evidence="3" type="ORF">DXB93_00615</name>
</gene>
<keyword evidence="1" id="KW-0812">Transmembrane</keyword>
<sequence length="272" mass="30203">MGEGDSMKNRIISVVLSFFVIVNIILIACAFNVTPLTIKRDTFVYEYGSEISTKPQDYINANEAILSQVILNFSNLKNEIGEYKVSATYLGVEYPFYIKIVDTTKPVVTLKASTFNVHLNTEVYAIDLIEKVEDNSDIAAYFIDENGEKSTHKVFTEKGSYVERIIVEDQAGNQSASLRVKIVAGQNGNNPTLTGIDDIEVLKNSKFNPLDGVKATDGSGNDITKNIKILKNNVNTDKVGDYEVIYSITNDKGHNLQRTRRVSVIKTEKAGE</sequence>
<reference evidence="3 4" key="1">
    <citation type="submission" date="2018-08" db="EMBL/GenBank/DDBJ databases">
        <title>A genome reference for cultivated species of the human gut microbiota.</title>
        <authorList>
            <person name="Zou Y."/>
            <person name="Xue W."/>
            <person name="Luo G."/>
        </authorList>
    </citation>
    <scope>NUCLEOTIDE SEQUENCE [LARGE SCALE GENOMIC DNA]</scope>
    <source>
        <strain evidence="3 4">OM06-4</strain>
    </source>
</reference>
<feature type="domain" description="Pesticidal crystal protein Cry22Aa Ig-like" evidence="2">
    <location>
        <begin position="192"/>
        <end position="264"/>
    </location>
</feature>
<dbReference type="Gene3D" id="2.60.40.10">
    <property type="entry name" value="Immunoglobulins"/>
    <property type="match status" value="1"/>
</dbReference>
<dbReference type="Proteomes" id="UP000261032">
    <property type="component" value="Unassembled WGS sequence"/>
</dbReference>
<organism evidence="3 4">
    <name type="scientific">Thomasclavelia ramosa</name>
    <dbReference type="NCBI Taxonomy" id="1547"/>
    <lineage>
        <taxon>Bacteria</taxon>
        <taxon>Bacillati</taxon>
        <taxon>Bacillota</taxon>
        <taxon>Erysipelotrichia</taxon>
        <taxon>Erysipelotrichales</taxon>
        <taxon>Coprobacillaceae</taxon>
        <taxon>Thomasclavelia</taxon>
    </lineage>
</organism>
<comment type="caution">
    <text evidence="3">The sequence shown here is derived from an EMBL/GenBank/DDBJ whole genome shotgun (WGS) entry which is preliminary data.</text>
</comment>
<evidence type="ECO:0000259" key="2">
    <source>
        <dbReference type="Pfam" id="PF16403"/>
    </source>
</evidence>
<dbReference type="InterPro" id="IPR013783">
    <property type="entry name" value="Ig-like_fold"/>
</dbReference>
<name>A0A3E3EJ80_9FIRM</name>
<evidence type="ECO:0000256" key="1">
    <source>
        <dbReference type="SAM" id="Phobius"/>
    </source>
</evidence>
<dbReference type="InterPro" id="IPR032179">
    <property type="entry name" value="Cry22Aa_Ig-like"/>
</dbReference>
<keyword evidence="1" id="KW-0472">Membrane</keyword>